<organism evidence="9 10">
    <name type="scientific">Stylonychia lemnae</name>
    <name type="common">Ciliate</name>
    <dbReference type="NCBI Taxonomy" id="5949"/>
    <lineage>
        <taxon>Eukaryota</taxon>
        <taxon>Sar</taxon>
        <taxon>Alveolata</taxon>
        <taxon>Ciliophora</taxon>
        <taxon>Intramacronucleata</taxon>
        <taxon>Spirotrichea</taxon>
        <taxon>Stichotrichia</taxon>
        <taxon>Sporadotrichida</taxon>
        <taxon>Oxytrichidae</taxon>
        <taxon>Stylonychinae</taxon>
        <taxon>Stylonychia</taxon>
    </lineage>
</organism>
<dbReference type="InterPro" id="IPR045270">
    <property type="entry name" value="STKc_AGC"/>
</dbReference>
<dbReference type="InterPro" id="IPR000961">
    <property type="entry name" value="AGC-kinase_C"/>
</dbReference>
<dbReference type="InParanoid" id="A0A077ZTX6"/>
<feature type="domain" description="Protein kinase" evidence="7">
    <location>
        <begin position="46"/>
        <end position="298"/>
    </location>
</feature>
<evidence type="ECO:0000256" key="3">
    <source>
        <dbReference type="ARBA" id="ARBA00022741"/>
    </source>
</evidence>
<dbReference type="SMART" id="SM00220">
    <property type="entry name" value="S_TKc"/>
    <property type="match status" value="1"/>
</dbReference>
<evidence type="ECO:0000259" key="7">
    <source>
        <dbReference type="PROSITE" id="PS50011"/>
    </source>
</evidence>
<evidence type="ECO:0000256" key="1">
    <source>
        <dbReference type="ARBA" id="ARBA00022527"/>
    </source>
</evidence>
<evidence type="ECO:0000256" key="5">
    <source>
        <dbReference type="ARBA" id="ARBA00022840"/>
    </source>
</evidence>
<dbReference type="GO" id="GO:0005524">
    <property type="term" value="F:ATP binding"/>
    <property type="evidence" value="ECO:0007669"/>
    <property type="project" value="UniProtKB-KW"/>
</dbReference>
<evidence type="ECO:0000313" key="9">
    <source>
        <dbReference type="EMBL" id="CDW73317.1"/>
    </source>
</evidence>
<feature type="region of interest" description="Disordered" evidence="6">
    <location>
        <begin position="66"/>
        <end position="85"/>
    </location>
</feature>
<dbReference type="EMBL" id="CCKQ01002229">
    <property type="protein sequence ID" value="CDW73317.1"/>
    <property type="molecule type" value="Genomic_DNA"/>
</dbReference>
<proteinExistence type="predicted"/>
<name>A0A077ZTX6_STYLE</name>
<dbReference type="PANTHER" id="PTHR24351">
    <property type="entry name" value="RIBOSOMAL PROTEIN S6 KINASE"/>
    <property type="match status" value="1"/>
</dbReference>
<gene>
    <name evidence="9" type="primary">Contig15506.g16520</name>
    <name evidence="9" type="ORF">STYLEM_2293</name>
</gene>
<dbReference type="AlphaFoldDB" id="A0A077ZTX6"/>
<keyword evidence="1" id="KW-0723">Serine/threonine-protein kinase</keyword>
<keyword evidence="4 9" id="KW-0418">Kinase</keyword>
<keyword evidence="10" id="KW-1185">Reference proteome</keyword>
<dbReference type="SUPFAM" id="SSF56112">
    <property type="entry name" value="Protein kinase-like (PK-like)"/>
    <property type="match status" value="1"/>
</dbReference>
<accession>A0A077ZTX6</accession>
<keyword evidence="2" id="KW-0808">Transferase</keyword>
<dbReference type="OrthoDB" id="63267at2759"/>
<dbReference type="Proteomes" id="UP000039865">
    <property type="component" value="Unassembled WGS sequence"/>
</dbReference>
<evidence type="ECO:0000313" key="10">
    <source>
        <dbReference type="Proteomes" id="UP000039865"/>
    </source>
</evidence>
<dbReference type="InterPro" id="IPR011009">
    <property type="entry name" value="Kinase-like_dom_sf"/>
</dbReference>
<dbReference type="PROSITE" id="PS51285">
    <property type="entry name" value="AGC_KINASE_CTER"/>
    <property type="match status" value="1"/>
</dbReference>
<dbReference type="CDD" id="cd05123">
    <property type="entry name" value="STKc_AGC"/>
    <property type="match status" value="1"/>
</dbReference>
<keyword evidence="5" id="KW-0067">ATP-binding</keyword>
<evidence type="ECO:0000259" key="8">
    <source>
        <dbReference type="PROSITE" id="PS51285"/>
    </source>
</evidence>
<dbReference type="Gene3D" id="3.30.200.20">
    <property type="entry name" value="Phosphorylase Kinase, domain 1"/>
    <property type="match status" value="1"/>
</dbReference>
<reference evidence="9 10" key="1">
    <citation type="submission" date="2014-06" db="EMBL/GenBank/DDBJ databases">
        <authorList>
            <person name="Swart Estienne"/>
        </authorList>
    </citation>
    <scope>NUCLEOTIDE SEQUENCE [LARGE SCALE GENOMIC DNA]</scope>
    <source>
        <strain evidence="9 10">130c</strain>
    </source>
</reference>
<keyword evidence="3" id="KW-0547">Nucleotide-binding</keyword>
<dbReference type="PROSITE" id="PS50011">
    <property type="entry name" value="PROTEIN_KINASE_DOM"/>
    <property type="match status" value="1"/>
</dbReference>
<evidence type="ECO:0000256" key="2">
    <source>
        <dbReference type="ARBA" id="ARBA00022679"/>
    </source>
</evidence>
<dbReference type="Gene3D" id="1.10.510.10">
    <property type="entry name" value="Transferase(Phosphotransferase) domain 1"/>
    <property type="match status" value="1"/>
</dbReference>
<evidence type="ECO:0000256" key="6">
    <source>
        <dbReference type="SAM" id="MobiDB-lite"/>
    </source>
</evidence>
<protein>
    <submittedName>
        <fullName evidence="9">Rac-beta serine threonine-protein kinase</fullName>
    </submittedName>
</protein>
<sequence>MGKSQSRPFEKQFNLSTIALQKHPPKDPQMAYESQAFNISKISITEEESNNIVINNFRDLELSQNNSNQTTVSLSDSNNKTTNRTSEVDKVKLDDFSIIKVVGRGAYVSLQYAFQNTKRVYMVFEFMEGGELYVHLKESGKFNVERTREYAAQILLALEDLKLENVLMDKDGYIKLADFGLAKINQEDQIKIKGMLEEDGQYVCGTLEYLSPEVVRNKKYDSHTDLWSLGVLMFEMLSGRGPFTDRNRKLLFHKIVHQEANVDHISNSEAQDLIRRLLTKDLKKRLKDINEIKKHKFFSKIDWKAYEHREFSPIYVPLLSGNNLDYRFFDKEFVKEALHETPVESKGNLDNYSYDPDNFKFSVISDDNFINRVK</sequence>
<evidence type="ECO:0000256" key="4">
    <source>
        <dbReference type="ARBA" id="ARBA00022777"/>
    </source>
</evidence>
<feature type="domain" description="AGC-kinase C-terminal" evidence="8">
    <location>
        <begin position="299"/>
        <end position="364"/>
    </location>
</feature>
<dbReference type="SMART" id="SM00133">
    <property type="entry name" value="S_TK_X"/>
    <property type="match status" value="1"/>
</dbReference>
<dbReference type="InterPro" id="IPR000719">
    <property type="entry name" value="Prot_kinase_dom"/>
</dbReference>
<dbReference type="GO" id="GO:0004674">
    <property type="term" value="F:protein serine/threonine kinase activity"/>
    <property type="evidence" value="ECO:0007669"/>
    <property type="project" value="UniProtKB-KW"/>
</dbReference>
<dbReference type="Pfam" id="PF00069">
    <property type="entry name" value="Pkinase"/>
    <property type="match status" value="1"/>
</dbReference>